<keyword evidence="2" id="KW-1185">Reference proteome</keyword>
<accession>A0A4Y2V5P3</accession>
<sequence>MAVPQLLPMETFNNEFEVFTSYIDRLEMFFETNNVQDDKKVPTMITLLSAKTYSLLKNLVETGKPKDKSFHESTAILEMQLNPKPLVKPLSFS</sequence>
<dbReference type="AlphaFoldDB" id="A0A4Y2V5P3"/>
<organism evidence="1 2">
    <name type="scientific">Araneus ventricosus</name>
    <name type="common">Orbweaver spider</name>
    <name type="synonym">Epeira ventricosa</name>
    <dbReference type="NCBI Taxonomy" id="182803"/>
    <lineage>
        <taxon>Eukaryota</taxon>
        <taxon>Metazoa</taxon>
        <taxon>Ecdysozoa</taxon>
        <taxon>Arthropoda</taxon>
        <taxon>Chelicerata</taxon>
        <taxon>Arachnida</taxon>
        <taxon>Araneae</taxon>
        <taxon>Araneomorphae</taxon>
        <taxon>Entelegynae</taxon>
        <taxon>Araneoidea</taxon>
        <taxon>Araneidae</taxon>
        <taxon>Araneus</taxon>
    </lineage>
</organism>
<dbReference type="Proteomes" id="UP000499080">
    <property type="component" value="Unassembled WGS sequence"/>
</dbReference>
<dbReference type="EMBL" id="BGPR01042594">
    <property type="protein sequence ID" value="GBO19057.1"/>
    <property type="molecule type" value="Genomic_DNA"/>
</dbReference>
<dbReference type="OrthoDB" id="6432042at2759"/>
<name>A0A4Y2V5P3_ARAVE</name>
<comment type="caution">
    <text evidence="1">The sequence shown here is derived from an EMBL/GenBank/DDBJ whole genome shotgun (WGS) entry which is preliminary data.</text>
</comment>
<reference evidence="1 2" key="1">
    <citation type="journal article" date="2019" name="Sci. Rep.">
        <title>Orb-weaving spider Araneus ventricosus genome elucidates the spidroin gene catalogue.</title>
        <authorList>
            <person name="Kono N."/>
            <person name="Nakamura H."/>
            <person name="Ohtoshi R."/>
            <person name="Moran D.A.P."/>
            <person name="Shinohara A."/>
            <person name="Yoshida Y."/>
            <person name="Fujiwara M."/>
            <person name="Mori M."/>
            <person name="Tomita M."/>
            <person name="Arakawa K."/>
        </authorList>
    </citation>
    <scope>NUCLEOTIDE SEQUENCE [LARGE SCALE GENOMIC DNA]</scope>
</reference>
<protein>
    <submittedName>
        <fullName evidence="1">Uncharacterized protein</fullName>
    </submittedName>
</protein>
<gene>
    <name evidence="1" type="ORF">AVEN_43125_1</name>
</gene>
<evidence type="ECO:0000313" key="1">
    <source>
        <dbReference type="EMBL" id="GBO19057.1"/>
    </source>
</evidence>
<evidence type="ECO:0000313" key="2">
    <source>
        <dbReference type="Proteomes" id="UP000499080"/>
    </source>
</evidence>
<proteinExistence type="predicted"/>